<feature type="transmembrane region" description="Helical" evidence="1">
    <location>
        <begin position="206"/>
        <end position="226"/>
    </location>
</feature>
<evidence type="ECO:0000256" key="1">
    <source>
        <dbReference type="SAM" id="Phobius"/>
    </source>
</evidence>
<keyword evidence="1" id="KW-0812">Transmembrane</keyword>
<dbReference type="AlphaFoldDB" id="A0A645ES90"/>
<feature type="transmembrane region" description="Helical" evidence="1">
    <location>
        <begin position="6"/>
        <end position="26"/>
    </location>
</feature>
<feature type="transmembrane region" description="Helical" evidence="1">
    <location>
        <begin position="93"/>
        <end position="113"/>
    </location>
</feature>
<feature type="transmembrane region" description="Helical" evidence="1">
    <location>
        <begin position="232"/>
        <end position="257"/>
    </location>
</feature>
<name>A0A645ES90_9ZZZZ</name>
<comment type="caution">
    <text evidence="2">The sequence shown here is derived from an EMBL/GenBank/DDBJ whole genome shotgun (WGS) entry which is preliminary data.</text>
</comment>
<accession>A0A645ES90</accession>
<evidence type="ECO:0008006" key="3">
    <source>
        <dbReference type="Google" id="ProtNLM"/>
    </source>
</evidence>
<reference evidence="2" key="1">
    <citation type="submission" date="2019-08" db="EMBL/GenBank/DDBJ databases">
        <authorList>
            <person name="Kucharzyk K."/>
            <person name="Murdoch R.W."/>
            <person name="Higgins S."/>
            <person name="Loffler F."/>
        </authorList>
    </citation>
    <scope>NUCLEOTIDE SEQUENCE</scope>
</reference>
<feature type="transmembrane region" description="Helical" evidence="1">
    <location>
        <begin position="33"/>
        <end position="52"/>
    </location>
</feature>
<keyword evidence="1" id="KW-0472">Membrane</keyword>
<dbReference type="EMBL" id="VSSQ01050083">
    <property type="protein sequence ID" value="MPN04152.1"/>
    <property type="molecule type" value="Genomic_DNA"/>
</dbReference>
<evidence type="ECO:0000313" key="2">
    <source>
        <dbReference type="EMBL" id="MPN04152.1"/>
    </source>
</evidence>
<feature type="transmembrane region" description="Helical" evidence="1">
    <location>
        <begin position="161"/>
        <end position="186"/>
    </location>
</feature>
<sequence>MGVSYVLSRLMIGNLVFTIPLMVLAPKFSDRKVALLPVALVALLLAATELIRSRDALGSPEGRILLLIGLFIPTVLLVASAVWIALTEQRTLYRYLASCLFGVVASVLVVIGFSKPNEALEWVNSAMYETFRMILGQASGDPDSTALLADSELRSLYRVSVMAIGAMLAPLCMALVGFTSFMAMSYQSRYDNSFSNRVAGWRIPEVTLWVFLGSWTLVLALILFKANYLSRALALQVALGSSVLYAVQGMAIVTYFALRKGLVVNTARLFSTVFLLAFLIPGVNVVVVFVLPLLGVTETWIAYRSNE</sequence>
<feature type="transmembrane region" description="Helical" evidence="1">
    <location>
        <begin position="64"/>
        <end position="86"/>
    </location>
</feature>
<proteinExistence type="predicted"/>
<feature type="transmembrane region" description="Helical" evidence="1">
    <location>
        <begin position="269"/>
        <end position="294"/>
    </location>
</feature>
<organism evidence="2">
    <name type="scientific">bioreactor metagenome</name>
    <dbReference type="NCBI Taxonomy" id="1076179"/>
    <lineage>
        <taxon>unclassified sequences</taxon>
        <taxon>metagenomes</taxon>
        <taxon>ecological metagenomes</taxon>
    </lineage>
</organism>
<keyword evidence="1" id="KW-1133">Transmembrane helix</keyword>
<protein>
    <recommendedName>
        <fullName evidence="3">DUF2232 domain-containing protein</fullName>
    </recommendedName>
</protein>
<gene>
    <name evidence="2" type="ORF">SDC9_151388</name>
</gene>